<comment type="caution">
    <text evidence="1">The sequence shown here is derived from an EMBL/GenBank/DDBJ whole genome shotgun (WGS) entry which is preliminary data.</text>
</comment>
<gene>
    <name evidence="1" type="ORF">PDIGIT_LOCUS5814</name>
</gene>
<keyword evidence="2" id="KW-1185">Reference proteome</keyword>
<sequence length="81" mass="8908">MLSKHHSPTGRTSDGPLFQESYFLVGSTPNDRTRNIADALAGVDATVCLVRTLTRARFGNSPRAGKRTHVLICTIRAEHYP</sequence>
<dbReference type="EMBL" id="CAOQHR010000003">
    <property type="protein sequence ID" value="CAI6332784.1"/>
    <property type="molecule type" value="Genomic_DNA"/>
</dbReference>
<evidence type="ECO:0000313" key="2">
    <source>
        <dbReference type="Proteomes" id="UP001152607"/>
    </source>
</evidence>
<proteinExistence type="predicted"/>
<organism evidence="1 2">
    <name type="scientific">Periconia digitata</name>
    <dbReference type="NCBI Taxonomy" id="1303443"/>
    <lineage>
        <taxon>Eukaryota</taxon>
        <taxon>Fungi</taxon>
        <taxon>Dikarya</taxon>
        <taxon>Ascomycota</taxon>
        <taxon>Pezizomycotina</taxon>
        <taxon>Dothideomycetes</taxon>
        <taxon>Pleosporomycetidae</taxon>
        <taxon>Pleosporales</taxon>
        <taxon>Massarineae</taxon>
        <taxon>Periconiaceae</taxon>
        <taxon>Periconia</taxon>
    </lineage>
</organism>
<name>A0A9W4UBT2_9PLEO</name>
<protein>
    <submittedName>
        <fullName evidence="1">Uncharacterized protein</fullName>
    </submittedName>
</protein>
<evidence type="ECO:0000313" key="1">
    <source>
        <dbReference type="EMBL" id="CAI6332784.1"/>
    </source>
</evidence>
<reference evidence="1" key="1">
    <citation type="submission" date="2023-01" db="EMBL/GenBank/DDBJ databases">
        <authorList>
            <person name="Van Ghelder C."/>
            <person name="Rancurel C."/>
        </authorList>
    </citation>
    <scope>NUCLEOTIDE SEQUENCE</scope>
    <source>
        <strain evidence="1">CNCM I-4278</strain>
    </source>
</reference>
<accession>A0A9W4UBT2</accession>
<dbReference type="Proteomes" id="UP001152607">
    <property type="component" value="Unassembled WGS sequence"/>
</dbReference>
<dbReference type="AlphaFoldDB" id="A0A9W4UBT2"/>